<evidence type="ECO:0000313" key="4">
    <source>
        <dbReference type="Proteomes" id="UP000295371"/>
    </source>
</evidence>
<name>A0A4R7J9H7_9ACTN</name>
<dbReference type="AlphaFoldDB" id="A0A4R7J9H7"/>
<dbReference type="RefSeq" id="WP_133753789.1">
    <property type="nucleotide sequence ID" value="NZ_CP171129.1"/>
</dbReference>
<proteinExistence type="predicted"/>
<feature type="compositionally biased region" description="Low complexity" evidence="1">
    <location>
        <begin position="33"/>
        <end position="63"/>
    </location>
</feature>
<organism evidence="3 4">
    <name type="scientific">Naumannella halotolerans</name>
    <dbReference type="NCBI Taxonomy" id="993414"/>
    <lineage>
        <taxon>Bacteria</taxon>
        <taxon>Bacillati</taxon>
        <taxon>Actinomycetota</taxon>
        <taxon>Actinomycetes</taxon>
        <taxon>Propionibacteriales</taxon>
        <taxon>Propionibacteriaceae</taxon>
        <taxon>Naumannella</taxon>
    </lineage>
</organism>
<accession>A0A4R7J9H7</accession>
<reference evidence="3 4" key="1">
    <citation type="submission" date="2019-03" db="EMBL/GenBank/DDBJ databases">
        <title>Genomic Encyclopedia of Archaeal and Bacterial Type Strains, Phase II (KMG-II): from individual species to whole genera.</title>
        <authorList>
            <person name="Goeker M."/>
        </authorList>
    </citation>
    <scope>NUCLEOTIDE SEQUENCE [LARGE SCALE GENOMIC DNA]</scope>
    <source>
        <strain evidence="3 4">DSM 24323</strain>
    </source>
</reference>
<gene>
    <name evidence="3" type="ORF">CLV29_0852</name>
</gene>
<feature type="compositionally biased region" description="Low complexity" evidence="1">
    <location>
        <begin position="72"/>
        <end position="81"/>
    </location>
</feature>
<keyword evidence="2" id="KW-0732">Signal</keyword>
<protein>
    <recommendedName>
        <fullName evidence="5">DUF4352 domain-containing protein</fullName>
    </recommendedName>
</protein>
<feature type="signal peptide" evidence="2">
    <location>
        <begin position="1"/>
        <end position="23"/>
    </location>
</feature>
<evidence type="ECO:0000256" key="1">
    <source>
        <dbReference type="SAM" id="MobiDB-lite"/>
    </source>
</evidence>
<sequence length="234" mass="23148">MNPYKTAAIAVAAVVGVSSGAFAAFNLDGSDQVAPPVASASPSATPEGASPTPTESPSSAAPTEDPDKEASSEATSESAGGDTDGGGTDNEDPAGEGTNGSGDGAGSGSDHLSVQVDSADLLGSGDPDAQPLLVTVTVCVDSVPSGDSDGLVDVRSTDFWIDQTGNDAHSGPALSTSERNGVGEGDTFPDLVSLSQGECATGDLVFMSGLDVDSTTMTFSNDYSEQLTFDIATD</sequence>
<dbReference type="EMBL" id="SOAW01000001">
    <property type="protein sequence ID" value="TDT33247.1"/>
    <property type="molecule type" value="Genomic_DNA"/>
</dbReference>
<feature type="region of interest" description="Disordered" evidence="1">
    <location>
        <begin position="29"/>
        <end position="112"/>
    </location>
</feature>
<dbReference type="Proteomes" id="UP000295371">
    <property type="component" value="Unassembled WGS sequence"/>
</dbReference>
<evidence type="ECO:0000313" key="3">
    <source>
        <dbReference type="EMBL" id="TDT33247.1"/>
    </source>
</evidence>
<evidence type="ECO:0008006" key="5">
    <source>
        <dbReference type="Google" id="ProtNLM"/>
    </source>
</evidence>
<feature type="compositionally biased region" description="Gly residues" evidence="1">
    <location>
        <begin position="97"/>
        <end position="107"/>
    </location>
</feature>
<keyword evidence="4" id="KW-1185">Reference proteome</keyword>
<comment type="caution">
    <text evidence="3">The sequence shown here is derived from an EMBL/GenBank/DDBJ whole genome shotgun (WGS) entry which is preliminary data.</text>
</comment>
<evidence type="ECO:0000256" key="2">
    <source>
        <dbReference type="SAM" id="SignalP"/>
    </source>
</evidence>
<feature type="chain" id="PRO_5020781571" description="DUF4352 domain-containing protein" evidence="2">
    <location>
        <begin position="24"/>
        <end position="234"/>
    </location>
</feature>